<feature type="compositionally biased region" description="Basic and acidic residues" evidence="1">
    <location>
        <begin position="12"/>
        <end position="21"/>
    </location>
</feature>
<protein>
    <submittedName>
        <fullName evidence="2">RCG25753, isoform CRA_d</fullName>
    </submittedName>
</protein>
<evidence type="ECO:0000256" key="1">
    <source>
        <dbReference type="SAM" id="MobiDB-lite"/>
    </source>
</evidence>
<evidence type="ECO:0000313" key="3">
    <source>
        <dbReference type="Proteomes" id="UP000234681"/>
    </source>
</evidence>
<sequence>MPAFWPSPIGGNRRDATDTDQSHPQLPGRQVQLVWEGPEGESQVP</sequence>
<gene>
    <name evidence="2" type="ORF">rCG_25753</name>
</gene>
<name>A6I1I4_RAT</name>
<dbReference type="Proteomes" id="UP000234681">
    <property type="component" value="Chromosome 8"/>
</dbReference>
<accession>A6I1I4</accession>
<proteinExistence type="predicted"/>
<dbReference type="AlphaFoldDB" id="A6I1I4"/>
<feature type="region of interest" description="Disordered" evidence="1">
    <location>
        <begin position="1"/>
        <end position="45"/>
    </location>
</feature>
<dbReference type="EMBL" id="CH473954">
    <property type="protein sequence ID" value="EDL77746.1"/>
    <property type="molecule type" value="Genomic_DNA"/>
</dbReference>
<reference evidence="2 3" key="1">
    <citation type="submission" date="2005-09" db="EMBL/GenBank/DDBJ databases">
        <authorList>
            <person name="Mural R.J."/>
            <person name="Li P.W."/>
            <person name="Adams M.D."/>
            <person name="Amanatides P.G."/>
            <person name="Baden-Tillson H."/>
            <person name="Barnstead M."/>
            <person name="Chin S.H."/>
            <person name="Dew I."/>
            <person name="Evans C.A."/>
            <person name="Ferriera S."/>
            <person name="Flanigan M."/>
            <person name="Fosler C."/>
            <person name="Glodek A."/>
            <person name="Gu Z."/>
            <person name="Holt R.A."/>
            <person name="Jennings D."/>
            <person name="Kraft C.L."/>
            <person name="Lu F."/>
            <person name="Nguyen T."/>
            <person name="Nusskern D.R."/>
            <person name="Pfannkoch C.M."/>
            <person name="Sitter C."/>
            <person name="Sutton G.G."/>
            <person name="Venter J.C."/>
            <person name="Wang Z."/>
            <person name="Woodage T."/>
            <person name="Zheng X.H."/>
            <person name="Zhong F."/>
        </authorList>
    </citation>
    <scope>NUCLEOTIDE SEQUENCE [LARGE SCALE GENOMIC DNA]</scope>
    <source>
        <strain>BN</strain>
        <strain evidence="3">Sprague-Dawley</strain>
    </source>
</reference>
<organism evidence="2 3">
    <name type="scientific">Rattus norvegicus</name>
    <name type="common">Rat</name>
    <dbReference type="NCBI Taxonomy" id="10116"/>
    <lineage>
        <taxon>Eukaryota</taxon>
        <taxon>Metazoa</taxon>
        <taxon>Chordata</taxon>
        <taxon>Craniata</taxon>
        <taxon>Vertebrata</taxon>
        <taxon>Euteleostomi</taxon>
        <taxon>Mammalia</taxon>
        <taxon>Eutheria</taxon>
        <taxon>Euarchontoglires</taxon>
        <taxon>Glires</taxon>
        <taxon>Rodentia</taxon>
        <taxon>Myomorpha</taxon>
        <taxon>Muroidea</taxon>
        <taxon>Muridae</taxon>
        <taxon>Murinae</taxon>
        <taxon>Rattus</taxon>
    </lineage>
</organism>
<evidence type="ECO:0000313" key="2">
    <source>
        <dbReference type="EMBL" id="EDL77746.1"/>
    </source>
</evidence>